<name>A0ABZ3HCF4_9BACT</name>
<dbReference type="InterPro" id="IPR036909">
    <property type="entry name" value="Cyt_c-like_dom_sf"/>
</dbReference>
<proteinExistence type="predicted"/>
<keyword evidence="2" id="KW-0732">Signal</keyword>
<dbReference type="Gene3D" id="1.10.760.10">
    <property type="entry name" value="Cytochrome c-like domain"/>
    <property type="match status" value="1"/>
</dbReference>
<evidence type="ECO:0000256" key="2">
    <source>
        <dbReference type="SAM" id="SignalP"/>
    </source>
</evidence>
<feature type="region of interest" description="Disordered" evidence="1">
    <location>
        <begin position="141"/>
        <end position="165"/>
    </location>
</feature>
<sequence length="165" mass="18548">MKWIKNGSFRGAVCCAALLLTGLALVASEKTDMLEQGRYVAVMMGCNDCHTPNYLMREGNVPEKLWLTGSAFGWRGSWGTTYPTNLRNRLSQMTEDKWVAFAKNLKARPPMPWFNLNQMKERDLRAFYRYVRHLGAAGSEAPAYVPPSAEPHPPYATFPPPPPAQ</sequence>
<reference evidence="3 4" key="1">
    <citation type="submission" date="2024-03" db="EMBL/GenBank/DDBJ databases">
        <title>Sulfurimonas sp. HSL3-1.</title>
        <authorList>
            <person name="Wang S."/>
        </authorList>
    </citation>
    <scope>NUCLEOTIDE SEQUENCE [LARGE SCALE GENOMIC DNA]</scope>
    <source>
        <strain evidence="3 4">HSL3-1</strain>
    </source>
</reference>
<organism evidence="3 4">
    <name type="scientific">Sulfurimonas diazotrophicus</name>
    <dbReference type="NCBI Taxonomy" id="3131939"/>
    <lineage>
        <taxon>Bacteria</taxon>
        <taxon>Pseudomonadati</taxon>
        <taxon>Campylobacterota</taxon>
        <taxon>Epsilonproteobacteria</taxon>
        <taxon>Campylobacterales</taxon>
        <taxon>Sulfurimonadaceae</taxon>
        <taxon>Sulfurimonas</taxon>
    </lineage>
</organism>
<evidence type="ECO:0008006" key="5">
    <source>
        <dbReference type="Google" id="ProtNLM"/>
    </source>
</evidence>
<keyword evidence="4" id="KW-1185">Reference proteome</keyword>
<gene>
    <name evidence="3" type="ORF">WCY31_04830</name>
</gene>
<feature type="chain" id="PRO_5046253083" description="Cytochrome C" evidence="2">
    <location>
        <begin position="27"/>
        <end position="165"/>
    </location>
</feature>
<feature type="signal peptide" evidence="2">
    <location>
        <begin position="1"/>
        <end position="26"/>
    </location>
</feature>
<evidence type="ECO:0000313" key="3">
    <source>
        <dbReference type="EMBL" id="XAU16032.1"/>
    </source>
</evidence>
<evidence type="ECO:0000256" key="1">
    <source>
        <dbReference type="SAM" id="MobiDB-lite"/>
    </source>
</evidence>
<accession>A0ABZ3HCF4</accession>
<dbReference type="SUPFAM" id="SSF46626">
    <property type="entry name" value="Cytochrome c"/>
    <property type="match status" value="1"/>
</dbReference>
<evidence type="ECO:0000313" key="4">
    <source>
        <dbReference type="Proteomes" id="UP001447842"/>
    </source>
</evidence>
<dbReference type="EMBL" id="CP147920">
    <property type="protein sequence ID" value="XAU16032.1"/>
    <property type="molecule type" value="Genomic_DNA"/>
</dbReference>
<dbReference type="RefSeq" id="WP_345973399.1">
    <property type="nucleotide sequence ID" value="NZ_CP147920.1"/>
</dbReference>
<feature type="compositionally biased region" description="Pro residues" evidence="1">
    <location>
        <begin position="144"/>
        <end position="165"/>
    </location>
</feature>
<protein>
    <recommendedName>
        <fullName evidence="5">Cytochrome C</fullName>
    </recommendedName>
</protein>
<dbReference type="Proteomes" id="UP001447842">
    <property type="component" value="Chromosome"/>
</dbReference>